<name>A0A853C933_9ACTN</name>
<sequence>MGLTWEPPLTWRAAWRSDTAQLELYDAGRRLRATLALVVADTPGTQILGPIGRWVDEVPLRAWKSRHGGLLHGGLASILMPDGTVGEAWNGKQHGWRRTHRNGHVVLAGRRYAVRHLTRRRTLIERDGTPVVTMRRTGWRWPWQRHDSTAELRFRMRRESQVLDPVDELAIVVASTACGPSGRPGWWANFFSELSP</sequence>
<dbReference type="RefSeq" id="WP_179669251.1">
    <property type="nucleotide sequence ID" value="NZ_JACCFP010000001.1"/>
</dbReference>
<dbReference type="Proteomes" id="UP000530424">
    <property type="component" value="Unassembled WGS sequence"/>
</dbReference>
<gene>
    <name evidence="1" type="ORF">HNR19_003646</name>
</gene>
<keyword evidence="2" id="KW-1185">Reference proteome</keyword>
<organism evidence="1 2">
    <name type="scientific">Nocardioides thalensis</name>
    <dbReference type="NCBI Taxonomy" id="1914755"/>
    <lineage>
        <taxon>Bacteria</taxon>
        <taxon>Bacillati</taxon>
        <taxon>Actinomycetota</taxon>
        <taxon>Actinomycetes</taxon>
        <taxon>Propionibacteriales</taxon>
        <taxon>Nocardioidaceae</taxon>
        <taxon>Nocardioides</taxon>
    </lineage>
</organism>
<proteinExistence type="predicted"/>
<evidence type="ECO:0000313" key="1">
    <source>
        <dbReference type="EMBL" id="NYJ02948.1"/>
    </source>
</evidence>
<evidence type="ECO:0000313" key="2">
    <source>
        <dbReference type="Proteomes" id="UP000530424"/>
    </source>
</evidence>
<dbReference type="AlphaFoldDB" id="A0A853C933"/>
<comment type="caution">
    <text evidence="1">The sequence shown here is derived from an EMBL/GenBank/DDBJ whole genome shotgun (WGS) entry which is preliminary data.</text>
</comment>
<reference evidence="1 2" key="1">
    <citation type="submission" date="2020-07" db="EMBL/GenBank/DDBJ databases">
        <title>Sequencing the genomes of 1000 actinobacteria strains.</title>
        <authorList>
            <person name="Klenk H.-P."/>
        </authorList>
    </citation>
    <scope>NUCLEOTIDE SEQUENCE [LARGE SCALE GENOMIC DNA]</scope>
    <source>
        <strain evidence="1 2">DSM 103833</strain>
    </source>
</reference>
<accession>A0A853C933</accession>
<protein>
    <submittedName>
        <fullName evidence="1">Uncharacterized protein</fullName>
    </submittedName>
</protein>
<dbReference type="EMBL" id="JACCFP010000001">
    <property type="protein sequence ID" value="NYJ02948.1"/>
    <property type="molecule type" value="Genomic_DNA"/>
</dbReference>